<evidence type="ECO:0000313" key="2">
    <source>
        <dbReference type="EMBL" id="OUM46479.1"/>
    </source>
</evidence>
<protein>
    <submittedName>
        <fullName evidence="2">Transposase</fullName>
    </submittedName>
</protein>
<comment type="caution">
    <text evidence="2">The sequence shown here is derived from an EMBL/GenBank/DDBJ whole genome shotgun (WGS) entry which is preliminary data.</text>
</comment>
<dbReference type="EMBL" id="MWPX01000044">
    <property type="protein sequence ID" value="OUM46479.1"/>
    <property type="molecule type" value="Genomic_DNA"/>
</dbReference>
<evidence type="ECO:0000313" key="3">
    <source>
        <dbReference type="Proteomes" id="UP000195321"/>
    </source>
</evidence>
<dbReference type="PANTHER" id="PTHR35004:SF8">
    <property type="entry name" value="TRANSPOSASE RV3428C-RELATED"/>
    <property type="match status" value="1"/>
</dbReference>
<dbReference type="PROSITE" id="PS50994">
    <property type="entry name" value="INTEGRASE"/>
    <property type="match status" value="1"/>
</dbReference>
<proteinExistence type="predicted"/>
<dbReference type="RefSeq" id="WP_088094533.1">
    <property type="nucleotide sequence ID" value="NZ_JBALMA010000213.1"/>
</dbReference>
<sequence>MINYLKILQMYFNGNSQRTISASTGHSRTTIGEVIQRANQKNITELTKEMDNLWLFNYLFPERQIIEKGYFPINWKYVHKELMKKNVTLHLLHKEYETSARNAKKIPYSYSTFCRRYRSYAKTYKLTMPIKRKPGELMEVDWVGSSLNLIDCETGQNEKVHLFIATLPYSQYFYVEGFMDMKMDSWLSGHIHAYEYFNGVTDALVSDNLKTGVIKADRLDPILNEAYRQLADHYHTVIVPARVRKPKDKASVEGTVGFVSRYIIASLRNYQCFSVVELNNRIHEKMEEINKTPFQKRAGSRESVFLEEELPFLHPLPQKPFQLSEWKTAKVQLNYHVQVDRMYYSVPFEYVQDNVEIRLSKDLVEIYYKELRIATHKRLYSPLGQHSTNTAHMPENHLKYLEHTPENSLTWADNIGENTRKLVEIILDSTIEKKALRSLLSLQNTLKKHSKSELEIACETAVSVASNPTVSLVNTILKRNREKTEISSSDENIGHEVSQDYGFTRGARYFGSGKSDE</sequence>
<dbReference type="Proteomes" id="UP000195321">
    <property type="component" value="Unassembled WGS sequence"/>
</dbReference>
<reference evidence="2 3" key="1">
    <citation type="submission" date="2017-02" db="EMBL/GenBank/DDBJ databases">
        <title>Bacillus pseudomycoides isolate FSL K6-0042.</title>
        <authorList>
            <person name="Kovac J."/>
        </authorList>
    </citation>
    <scope>NUCLEOTIDE SEQUENCE [LARGE SCALE GENOMIC DNA]</scope>
    <source>
        <strain evidence="2 3">FSL K6-0042</strain>
    </source>
</reference>
<dbReference type="NCBIfam" id="NF033546">
    <property type="entry name" value="transpos_IS21"/>
    <property type="match status" value="1"/>
</dbReference>
<dbReference type="PANTHER" id="PTHR35004">
    <property type="entry name" value="TRANSPOSASE RV3428C-RELATED"/>
    <property type="match status" value="1"/>
</dbReference>
<dbReference type="InterPro" id="IPR054353">
    <property type="entry name" value="IstA-like_C"/>
</dbReference>
<dbReference type="GO" id="GO:0015074">
    <property type="term" value="P:DNA integration"/>
    <property type="evidence" value="ECO:0007669"/>
    <property type="project" value="InterPro"/>
</dbReference>
<feature type="domain" description="Integrase catalytic" evidence="1">
    <location>
        <begin position="130"/>
        <end position="310"/>
    </location>
</feature>
<evidence type="ECO:0000259" key="1">
    <source>
        <dbReference type="PROSITE" id="PS50994"/>
    </source>
</evidence>
<dbReference type="AlphaFoldDB" id="A0A1Y3M7R5"/>
<gene>
    <name evidence="2" type="ORF">BW425_23500</name>
</gene>
<dbReference type="Pfam" id="PF22483">
    <property type="entry name" value="Mu-transpos_C_2"/>
    <property type="match status" value="1"/>
</dbReference>
<name>A0A1Y3M7R5_9BACI</name>
<dbReference type="InterPro" id="IPR001584">
    <property type="entry name" value="Integrase_cat-core"/>
</dbReference>
<organism evidence="2 3">
    <name type="scientific">Bacillus pseudomycoides</name>
    <dbReference type="NCBI Taxonomy" id="64104"/>
    <lineage>
        <taxon>Bacteria</taxon>
        <taxon>Bacillati</taxon>
        <taxon>Bacillota</taxon>
        <taxon>Bacilli</taxon>
        <taxon>Bacillales</taxon>
        <taxon>Bacillaceae</taxon>
        <taxon>Bacillus</taxon>
        <taxon>Bacillus cereus group</taxon>
    </lineage>
</organism>
<accession>A0A1Y3M7R5</accession>